<sequence>MAGGKVNSRPLSAREGKAYIDGVAVYDACKFKVVFKPDVWEGKQLSEQGTNRRWIGYDIEVTLEEWKSTNRYKDMVDKYLKSGVTPELTIQGIQTDKNSDFYDRNGSNKITCVGCVPIDDISLSDMDTDGDVVKDSVKFGAKRIA</sequence>
<dbReference type="Proteomes" id="UP000284621">
    <property type="component" value="Unassembled WGS sequence"/>
</dbReference>
<evidence type="ECO:0000313" key="2">
    <source>
        <dbReference type="Proteomes" id="UP000284621"/>
    </source>
</evidence>
<dbReference type="Pfam" id="PF09393">
    <property type="entry name" value="DUF2001"/>
    <property type="match status" value="1"/>
</dbReference>
<name>A0A414B5C7_9FIRM</name>
<gene>
    <name evidence="1" type="ORF">DW833_08870</name>
</gene>
<dbReference type="InterPro" id="IPR038628">
    <property type="entry name" value="XkdM-like_sf"/>
</dbReference>
<evidence type="ECO:0008006" key="3">
    <source>
        <dbReference type="Google" id="ProtNLM"/>
    </source>
</evidence>
<evidence type="ECO:0000313" key="1">
    <source>
        <dbReference type="EMBL" id="RHC64166.1"/>
    </source>
</evidence>
<keyword evidence="2" id="KW-1185">Reference proteome</keyword>
<reference evidence="1 2" key="1">
    <citation type="submission" date="2018-08" db="EMBL/GenBank/DDBJ databases">
        <title>A genome reference for cultivated species of the human gut microbiota.</title>
        <authorList>
            <person name="Zou Y."/>
            <person name="Xue W."/>
            <person name="Luo G."/>
        </authorList>
    </citation>
    <scope>NUCLEOTIDE SEQUENCE [LARGE SCALE GENOMIC DNA]</scope>
    <source>
        <strain evidence="1 2">AM34-3LB</strain>
    </source>
</reference>
<dbReference type="RefSeq" id="WP_118381201.1">
    <property type="nucleotide sequence ID" value="NZ_CABJFJ010000009.1"/>
</dbReference>
<protein>
    <recommendedName>
        <fullName evidence="3">Phage tail protein</fullName>
    </recommendedName>
</protein>
<accession>A0A414B5C7</accession>
<dbReference type="SUPFAM" id="SSF69279">
    <property type="entry name" value="Phage tail proteins"/>
    <property type="match status" value="1"/>
</dbReference>
<organism evidence="1 2">
    <name type="scientific">Anaerobutyricum hallii</name>
    <dbReference type="NCBI Taxonomy" id="39488"/>
    <lineage>
        <taxon>Bacteria</taxon>
        <taxon>Bacillati</taxon>
        <taxon>Bacillota</taxon>
        <taxon>Clostridia</taxon>
        <taxon>Lachnospirales</taxon>
        <taxon>Lachnospiraceae</taxon>
        <taxon>Anaerobutyricum</taxon>
    </lineage>
</organism>
<proteinExistence type="predicted"/>
<dbReference type="EMBL" id="QSID01000009">
    <property type="protein sequence ID" value="RHC64166.1"/>
    <property type="molecule type" value="Genomic_DNA"/>
</dbReference>
<dbReference type="InterPro" id="IPR018989">
    <property type="entry name" value="DUF2001"/>
</dbReference>
<dbReference type="AlphaFoldDB" id="A0A414B5C7"/>
<dbReference type="Gene3D" id="2.30.110.40">
    <property type="entry name" value="Phage tail tube protein"/>
    <property type="match status" value="1"/>
</dbReference>
<comment type="caution">
    <text evidence="1">The sequence shown here is derived from an EMBL/GenBank/DDBJ whole genome shotgun (WGS) entry which is preliminary data.</text>
</comment>